<feature type="region of interest" description="Disordered" evidence="1">
    <location>
        <begin position="305"/>
        <end position="355"/>
    </location>
</feature>
<organism evidence="2 3">
    <name type="scientific">Mycena chlorophos</name>
    <name type="common">Agaric fungus</name>
    <name type="synonym">Agaricus chlorophos</name>
    <dbReference type="NCBI Taxonomy" id="658473"/>
    <lineage>
        <taxon>Eukaryota</taxon>
        <taxon>Fungi</taxon>
        <taxon>Dikarya</taxon>
        <taxon>Basidiomycota</taxon>
        <taxon>Agaricomycotina</taxon>
        <taxon>Agaricomycetes</taxon>
        <taxon>Agaricomycetidae</taxon>
        <taxon>Agaricales</taxon>
        <taxon>Marasmiineae</taxon>
        <taxon>Mycenaceae</taxon>
        <taxon>Mycena</taxon>
    </lineage>
</organism>
<keyword evidence="3" id="KW-1185">Reference proteome</keyword>
<reference evidence="2" key="1">
    <citation type="submission" date="2020-05" db="EMBL/GenBank/DDBJ databases">
        <title>Mycena genomes resolve the evolution of fungal bioluminescence.</title>
        <authorList>
            <person name="Tsai I.J."/>
        </authorList>
    </citation>
    <scope>NUCLEOTIDE SEQUENCE</scope>
    <source>
        <strain evidence="2">110903Hualien_Pintung</strain>
    </source>
</reference>
<feature type="compositionally biased region" description="Basic and acidic residues" evidence="1">
    <location>
        <begin position="325"/>
        <end position="335"/>
    </location>
</feature>
<gene>
    <name evidence="2" type="ORF">HMN09_00940900</name>
</gene>
<evidence type="ECO:0000313" key="2">
    <source>
        <dbReference type="EMBL" id="KAF7300560.1"/>
    </source>
</evidence>
<proteinExistence type="predicted"/>
<dbReference type="EMBL" id="JACAZE010000013">
    <property type="protein sequence ID" value="KAF7300560.1"/>
    <property type="molecule type" value="Genomic_DNA"/>
</dbReference>
<dbReference type="Proteomes" id="UP000613580">
    <property type="component" value="Unassembled WGS sequence"/>
</dbReference>
<feature type="compositionally biased region" description="Basic and acidic residues" evidence="1">
    <location>
        <begin position="225"/>
        <end position="234"/>
    </location>
</feature>
<feature type="region of interest" description="Disordered" evidence="1">
    <location>
        <begin position="225"/>
        <end position="292"/>
    </location>
</feature>
<dbReference type="AlphaFoldDB" id="A0A8H6SIZ1"/>
<evidence type="ECO:0000313" key="3">
    <source>
        <dbReference type="Proteomes" id="UP000613580"/>
    </source>
</evidence>
<evidence type="ECO:0000256" key="1">
    <source>
        <dbReference type="SAM" id="MobiDB-lite"/>
    </source>
</evidence>
<protein>
    <submittedName>
        <fullName evidence="2">Uncharacterized protein</fullName>
    </submittedName>
</protein>
<comment type="caution">
    <text evidence="2">The sequence shown here is derived from an EMBL/GenBank/DDBJ whole genome shotgun (WGS) entry which is preliminary data.</text>
</comment>
<name>A0A8H6SIZ1_MYCCL</name>
<accession>A0A8H6SIZ1</accession>
<sequence>MYHHARCPQGCDSLIEDRRRFQAAAAAGGLEHHGAIPNGTIIELHNVPLAAMFADDLRHATTLTRERWELIMHSGKGSRPCVLIDKAARRPVVFPMYTFGGDDAERMPLLLRRRLLPVGCDGDPTLLNSGMHVHTFDREWVAPGDSRQWLLVMECVLDEGHPLKRFRTHCMPDGGRFGMATIEKMLGLREATQRASEVDLASGPEEANKLLAYFLERTCGSDSHFMGREARNERMNGPLTPRKKPASPFQRTPTYQTPRRLRPYPAPLWDSPSKDRRNANARGRQGSFDHAQLEDRLAAADRFEVERMNTPATPCKQPASRSRQLLHESPNDRASSRARPYPVPSSLSPVKNRAYDTPSLEKRLAEERMLALRNKLKSRKAASC</sequence>